<dbReference type="InterPro" id="IPR007781">
    <property type="entry name" value="NAGLU"/>
</dbReference>
<dbReference type="GO" id="GO:0005975">
    <property type="term" value="P:carbohydrate metabolic process"/>
    <property type="evidence" value="ECO:0007669"/>
    <property type="project" value="UniProtKB-ARBA"/>
</dbReference>
<dbReference type="Pfam" id="PF05089">
    <property type="entry name" value="NAGLU"/>
    <property type="match status" value="1"/>
</dbReference>
<dbReference type="KEGG" id="atl:Athai_24390"/>
<dbReference type="Gene3D" id="3.20.20.80">
    <property type="entry name" value="Glycosidases"/>
    <property type="match status" value="1"/>
</dbReference>
<dbReference type="Proteomes" id="UP000611640">
    <property type="component" value="Chromosome"/>
</dbReference>
<dbReference type="Gene3D" id="1.20.120.670">
    <property type="entry name" value="N-acetyl-b-d-glucoasminidase"/>
    <property type="match status" value="1"/>
</dbReference>
<evidence type="ECO:0000259" key="4">
    <source>
        <dbReference type="Pfam" id="PF12971"/>
    </source>
</evidence>
<evidence type="ECO:0000313" key="7">
    <source>
        <dbReference type="Proteomes" id="UP000611640"/>
    </source>
</evidence>
<protein>
    <submittedName>
        <fullName evidence="6">Alpha-N-acetylglucosaminidase</fullName>
    </submittedName>
</protein>
<evidence type="ECO:0000259" key="5">
    <source>
        <dbReference type="Pfam" id="PF12972"/>
    </source>
</evidence>
<feature type="domain" description="Alpha-N-acetylglucosaminidase tim-barrel" evidence="3">
    <location>
        <begin position="139"/>
        <end position="458"/>
    </location>
</feature>
<reference evidence="6 7" key="1">
    <citation type="submission" date="2020-08" db="EMBL/GenBank/DDBJ databases">
        <title>Whole genome shotgun sequence of Actinocatenispora thailandica NBRC 105041.</title>
        <authorList>
            <person name="Komaki H."/>
            <person name="Tamura T."/>
        </authorList>
    </citation>
    <scope>NUCLEOTIDE SEQUENCE [LARGE SCALE GENOMIC DNA]</scope>
    <source>
        <strain evidence="6 7">NBRC 105041</strain>
    </source>
</reference>
<evidence type="ECO:0000259" key="3">
    <source>
        <dbReference type="Pfam" id="PF05089"/>
    </source>
</evidence>
<evidence type="ECO:0000256" key="1">
    <source>
        <dbReference type="ARBA" id="ARBA00022801"/>
    </source>
</evidence>
<dbReference type="InterPro" id="IPR024240">
    <property type="entry name" value="NAGLU_N"/>
</dbReference>
<dbReference type="PANTHER" id="PTHR12872">
    <property type="entry name" value="ALPHA-N-ACETYLGLUCOSAMINIDASE"/>
    <property type="match status" value="1"/>
</dbReference>
<proteinExistence type="predicted"/>
<feature type="compositionally biased region" description="Low complexity" evidence="2">
    <location>
        <begin position="764"/>
        <end position="796"/>
    </location>
</feature>
<gene>
    <name evidence="6" type="ORF">Athai_24390</name>
</gene>
<feature type="compositionally biased region" description="Pro residues" evidence="2">
    <location>
        <begin position="685"/>
        <end position="694"/>
    </location>
</feature>
<dbReference type="EMBL" id="AP023355">
    <property type="protein sequence ID" value="BCJ34936.1"/>
    <property type="molecule type" value="Genomic_DNA"/>
</dbReference>
<organism evidence="6 7">
    <name type="scientific">Actinocatenispora thailandica</name>
    <dbReference type="NCBI Taxonomy" id="227318"/>
    <lineage>
        <taxon>Bacteria</taxon>
        <taxon>Bacillati</taxon>
        <taxon>Actinomycetota</taxon>
        <taxon>Actinomycetes</taxon>
        <taxon>Micromonosporales</taxon>
        <taxon>Micromonosporaceae</taxon>
        <taxon>Actinocatenispora</taxon>
    </lineage>
</organism>
<dbReference type="InterPro" id="IPR029018">
    <property type="entry name" value="Hex-like_dom2"/>
</dbReference>
<dbReference type="InterPro" id="IPR024732">
    <property type="entry name" value="NAGLU_C"/>
</dbReference>
<dbReference type="AlphaFoldDB" id="A0A7R7DNT9"/>
<feature type="compositionally biased region" description="Basic and acidic residues" evidence="2">
    <location>
        <begin position="747"/>
        <end position="760"/>
    </location>
</feature>
<feature type="domain" description="Alpha-N-acetylglucosaminidase C-terminal" evidence="5">
    <location>
        <begin position="467"/>
        <end position="668"/>
    </location>
</feature>
<dbReference type="InterPro" id="IPR024733">
    <property type="entry name" value="NAGLU_tim-barrel"/>
</dbReference>
<evidence type="ECO:0000313" key="6">
    <source>
        <dbReference type="EMBL" id="BCJ34936.1"/>
    </source>
</evidence>
<dbReference type="GO" id="GO:0016787">
    <property type="term" value="F:hydrolase activity"/>
    <property type="evidence" value="ECO:0007669"/>
    <property type="project" value="UniProtKB-KW"/>
</dbReference>
<sequence>MRAAVAAGVSEDAMVRRRSVLAATIGAGVATGFAAPPVTADAAPSLAAAGAALRRLLGRHADQIELRRLAGRTDRYRVDGRDGRLVVAATSGATALAGVQRYLGTLSAGIWWTADNLALPRRLPAPVGAIEATAVVPHRFAGNDTYEGYTDPNAGFEAWRRDLDVLAAHGFNEVLIGLGTDAVYLDTLRSFGYSAAELLDWIPGPAHQPWWLLQNMSGFGGPMSAGLVHRRAALAARVIDHVRSLGMTPVLPGYFGTVPPDFAARNPAARVVPQGRWCGFDRPGWLDPRGSVFADVAAAFYANQAHRFGPATMYKMDLLHEGGSAGDVPVGEASRAVERALRRARPGATWVILGWQRNPLPATIAAVDRSKMLIVDGLAERSGAVDRERDWSNTPYAFGTIYNYGGKSTLGGAAATWVDKYHRWRGKPNGALAGIALMPEANRTSDANLDLFGALGWRTDRIDLPAYYADYARRRYGAADRHAEAAWAALRGTAYAIPGDSAEPQDGLFGAQPSLTATSGAAWSPSTVQYDPSAFDAALPALLAVAPRLRTGAAYRSDLVDVARQTIDNRGRLLLPQLYQAYTDADLVVFDQLAAAWLALLDLLADLVATRPELLLGPRLATARAAGGDEDEADRLEFDQRSLLTVWGGRTASVDGGLRDYANREWTGWCVTCTGRAGRATWPRCAPPSSPAPRSPGTTGSPTRTAGPAGTTGTGRPRPATSTGPRCAPTARSPAPARSTSSSAPADAHRSDRGASDRRPGPPAASSRRSGGGQAAAVAAGGSSARTPRAATRPARFAPMVDADGP</sequence>
<name>A0A7R7DNT9_9ACTN</name>
<dbReference type="Pfam" id="PF12972">
    <property type="entry name" value="NAGLU_C"/>
    <property type="match status" value="1"/>
</dbReference>
<feature type="region of interest" description="Disordered" evidence="2">
    <location>
        <begin position="680"/>
        <end position="806"/>
    </location>
</feature>
<dbReference type="PANTHER" id="PTHR12872:SF1">
    <property type="entry name" value="ALPHA-N-ACETYLGLUCOSAMINIDASE"/>
    <property type="match status" value="1"/>
</dbReference>
<accession>A0A7R7DNT9</accession>
<keyword evidence="7" id="KW-1185">Reference proteome</keyword>
<evidence type="ECO:0000256" key="2">
    <source>
        <dbReference type="SAM" id="MobiDB-lite"/>
    </source>
</evidence>
<keyword evidence="1" id="KW-0378">Hydrolase</keyword>
<feature type="domain" description="Alpha-N-acetylglucosaminidase N-terminal" evidence="4">
    <location>
        <begin position="48"/>
        <end position="125"/>
    </location>
</feature>
<dbReference type="Gene3D" id="3.30.379.10">
    <property type="entry name" value="Chitobiase/beta-hexosaminidase domain 2-like"/>
    <property type="match status" value="1"/>
</dbReference>
<feature type="compositionally biased region" description="Low complexity" evidence="2">
    <location>
        <begin position="695"/>
        <end position="746"/>
    </location>
</feature>
<dbReference type="Pfam" id="PF12971">
    <property type="entry name" value="NAGLU_N"/>
    <property type="match status" value="1"/>
</dbReference>